<accession>A0A4Y9ABR5</accession>
<organism evidence="1 2">
    <name type="scientific">Lentibacillus salicampi</name>
    <dbReference type="NCBI Taxonomy" id="175306"/>
    <lineage>
        <taxon>Bacteria</taxon>
        <taxon>Bacillati</taxon>
        <taxon>Bacillota</taxon>
        <taxon>Bacilli</taxon>
        <taxon>Bacillales</taxon>
        <taxon>Bacillaceae</taxon>
        <taxon>Lentibacillus</taxon>
    </lineage>
</organism>
<keyword evidence="2" id="KW-1185">Reference proteome</keyword>
<dbReference type="RefSeq" id="WP_135111169.1">
    <property type="nucleotide sequence ID" value="NZ_SRHY01000039.1"/>
</dbReference>
<dbReference type="EMBL" id="SRHY01000039">
    <property type="protein sequence ID" value="TFJ91791.1"/>
    <property type="molecule type" value="Genomic_DNA"/>
</dbReference>
<dbReference type="AlphaFoldDB" id="A0A4Y9ABR5"/>
<dbReference type="Gene3D" id="3.30.2310.20">
    <property type="entry name" value="RelE-like"/>
    <property type="match status" value="1"/>
</dbReference>
<evidence type="ECO:0000313" key="2">
    <source>
        <dbReference type="Proteomes" id="UP000298484"/>
    </source>
</evidence>
<comment type="caution">
    <text evidence="1">The sequence shown here is derived from an EMBL/GenBank/DDBJ whole genome shotgun (WGS) entry which is preliminary data.</text>
</comment>
<proteinExistence type="predicted"/>
<dbReference type="Proteomes" id="UP000298484">
    <property type="component" value="Unassembled WGS sequence"/>
</dbReference>
<dbReference type="InterPro" id="IPR035093">
    <property type="entry name" value="RelE/ParE_toxin_dom_sf"/>
</dbReference>
<dbReference type="SUPFAM" id="SSF143011">
    <property type="entry name" value="RelE-like"/>
    <property type="match status" value="1"/>
</dbReference>
<sequence>MKLIFTKPFVKKYKKFDRQAQSKIKKTLELMETNLSHPSLRVKKMKGYQNPDIWEASASMDLRITFEIEKPEKIILCNCGHHDPTLKNP</sequence>
<evidence type="ECO:0000313" key="1">
    <source>
        <dbReference type="EMBL" id="TFJ91791.1"/>
    </source>
</evidence>
<dbReference type="OrthoDB" id="5521312at2"/>
<name>A0A4Y9ABR5_9BACI</name>
<gene>
    <name evidence="1" type="ORF">E4U82_15905</name>
</gene>
<protein>
    <submittedName>
        <fullName evidence="1">Cytotoxin</fullName>
    </submittedName>
</protein>
<reference evidence="1 2" key="1">
    <citation type="submission" date="2019-03" db="EMBL/GenBank/DDBJ databases">
        <title>Genome sequence of Lentibacillus salicampi ATCC BAA-719.</title>
        <authorList>
            <person name="Maclea K.S."/>
            <person name="Simoes Junior M."/>
        </authorList>
    </citation>
    <scope>NUCLEOTIDE SEQUENCE [LARGE SCALE GENOMIC DNA]</scope>
    <source>
        <strain evidence="1 2">ATCC BAA-719</strain>
    </source>
</reference>